<organism evidence="7 8">
    <name type="scientific">Paracraurococcus ruber</name>
    <dbReference type="NCBI Taxonomy" id="77675"/>
    <lineage>
        <taxon>Bacteria</taxon>
        <taxon>Pseudomonadati</taxon>
        <taxon>Pseudomonadota</taxon>
        <taxon>Alphaproteobacteria</taxon>
        <taxon>Acetobacterales</taxon>
        <taxon>Roseomonadaceae</taxon>
        <taxon>Paracraurococcus</taxon>
    </lineage>
</organism>
<dbReference type="InterPro" id="IPR003825">
    <property type="entry name" value="Colicin-V_CvpA"/>
</dbReference>
<feature type="region of interest" description="Disordered" evidence="5">
    <location>
        <begin position="111"/>
        <end position="136"/>
    </location>
</feature>
<keyword evidence="3 6" id="KW-1133">Transmembrane helix</keyword>
<evidence type="ECO:0000313" key="7">
    <source>
        <dbReference type="EMBL" id="MBK1661501.1"/>
    </source>
</evidence>
<dbReference type="Pfam" id="PF02674">
    <property type="entry name" value="Colicin_V"/>
    <property type="match status" value="1"/>
</dbReference>
<evidence type="ECO:0000256" key="1">
    <source>
        <dbReference type="ARBA" id="ARBA00004141"/>
    </source>
</evidence>
<keyword evidence="2 6" id="KW-0812">Transmembrane</keyword>
<dbReference type="InterPro" id="IPR052719">
    <property type="entry name" value="CvpA-like"/>
</dbReference>
<name>A0ABS1D4M4_9PROT</name>
<dbReference type="Proteomes" id="UP000697995">
    <property type="component" value="Unassembled WGS sequence"/>
</dbReference>
<evidence type="ECO:0000256" key="2">
    <source>
        <dbReference type="ARBA" id="ARBA00022692"/>
    </source>
</evidence>
<accession>A0ABS1D4M4</accession>
<evidence type="ECO:0000313" key="8">
    <source>
        <dbReference type="Proteomes" id="UP000697995"/>
    </source>
</evidence>
<evidence type="ECO:0000256" key="4">
    <source>
        <dbReference type="ARBA" id="ARBA00023136"/>
    </source>
</evidence>
<gene>
    <name evidence="7" type="ORF">CKO45_25155</name>
</gene>
<dbReference type="EMBL" id="NRSG01000313">
    <property type="protein sequence ID" value="MBK1661501.1"/>
    <property type="molecule type" value="Genomic_DNA"/>
</dbReference>
<dbReference type="PANTHER" id="PTHR36926:SF1">
    <property type="entry name" value="COLICIN V PRODUCTION PROTEIN"/>
    <property type="match status" value="1"/>
</dbReference>
<protein>
    <submittedName>
        <fullName evidence="7">Colicin V production CvpA</fullName>
    </submittedName>
</protein>
<evidence type="ECO:0000256" key="3">
    <source>
        <dbReference type="ARBA" id="ARBA00022989"/>
    </source>
</evidence>
<keyword evidence="4 6" id="KW-0472">Membrane</keyword>
<feature type="transmembrane region" description="Helical" evidence="6">
    <location>
        <begin position="51"/>
        <end position="71"/>
    </location>
</feature>
<comment type="caution">
    <text evidence="7">The sequence shown here is derived from an EMBL/GenBank/DDBJ whole genome shotgun (WGS) entry which is preliminary data.</text>
</comment>
<reference evidence="7 8" key="1">
    <citation type="journal article" date="2020" name="Microorganisms">
        <title>Osmotic Adaptation and Compatible Solute Biosynthesis of Phototrophic Bacteria as Revealed from Genome Analyses.</title>
        <authorList>
            <person name="Imhoff J.F."/>
            <person name="Rahn T."/>
            <person name="Kunzel S."/>
            <person name="Keller A."/>
            <person name="Neulinger S.C."/>
        </authorList>
    </citation>
    <scope>NUCLEOTIDE SEQUENCE [LARGE SCALE GENOMIC DNA]</scope>
    <source>
        <strain evidence="7 8">DSM 15382</strain>
    </source>
</reference>
<evidence type="ECO:0000256" key="6">
    <source>
        <dbReference type="SAM" id="Phobius"/>
    </source>
</evidence>
<dbReference type="PANTHER" id="PTHR36926">
    <property type="entry name" value="COLICIN V PRODUCTION PROTEIN"/>
    <property type="match status" value="1"/>
</dbReference>
<evidence type="ECO:0000256" key="5">
    <source>
        <dbReference type="SAM" id="MobiDB-lite"/>
    </source>
</evidence>
<proteinExistence type="predicted"/>
<keyword evidence="8" id="KW-1185">Reference proteome</keyword>
<feature type="transmembrane region" description="Helical" evidence="6">
    <location>
        <begin position="20"/>
        <end position="39"/>
    </location>
</feature>
<comment type="subcellular location">
    <subcellularLocation>
        <location evidence="1">Membrane</location>
        <topology evidence="1">Multi-pass membrane protein</topology>
    </subcellularLocation>
</comment>
<sequence>MLDGTVEPDWLADALATGGVFLLVLIILKVIIGQVARIVQDSVLGGTDRALGLVFGVARGAFFVALAYILAGMVLPATDRWPEAVRDARSLPLVVDGSNWLVAQLPPEYRPRVVTPPARPGPTQDDLLRPPARNRT</sequence>